<evidence type="ECO:0008006" key="3">
    <source>
        <dbReference type="Google" id="ProtNLM"/>
    </source>
</evidence>
<proteinExistence type="predicted"/>
<gene>
    <name evidence="1" type="ORF">So717_22110</name>
</gene>
<dbReference type="OrthoDB" id="5465390at2"/>
<dbReference type="InterPro" id="IPR053714">
    <property type="entry name" value="Iso_Racemase_Enz_sf"/>
</dbReference>
<protein>
    <recommendedName>
        <fullName evidence="3">Aspartate/glutamate racemase family protein</fullName>
    </recommendedName>
</protein>
<organism evidence="1 2">
    <name type="scientific">Roseobacter cerasinus</name>
    <dbReference type="NCBI Taxonomy" id="2602289"/>
    <lineage>
        <taxon>Bacteria</taxon>
        <taxon>Pseudomonadati</taxon>
        <taxon>Pseudomonadota</taxon>
        <taxon>Alphaproteobacteria</taxon>
        <taxon>Rhodobacterales</taxon>
        <taxon>Roseobacteraceae</taxon>
        <taxon>Roseobacter</taxon>
    </lineage>
</organism>
<dbReference type="EMBL" id="BLIV01000004">
    <property type="protein sequence ID" value="GFE50458.1"/>
    <property type="molecule type" value="Genomic_DNA"/>
</dbReference>
<evidence type="ECO:0000313" key="1">
    <source>
        <dbReference type="EMBL" id="GFE50458.1"/>
    </source>
</evidence>
<dbReference type="NCBIfam" id="NF005679">
    <property type="entry name" value="PRK07475.1"/>
    <property type="match status" value="1"/>
</dbReference>
<dbReference type="AlphaFoldDB" id="A0A640VPV2"/>
<sequence length="247" mass="26580">MSVLSGGKTVYGATVGILMLETQFPRIPGDVGNATTWPFPVHYRVVSGATPDRVVLNDPTALRDAFVAEGQALVRMGCDGIVTNCGFLSLLQNDLAESLGVPVASSALMQIPMIAHTLPRGKKVGVLTVSKARLTPEHLEAAGVASEVPIVGTEGRRCFSQTFLADQTELDIDACRLDVLDSARELTQTHPDVAAIVLECTNMVPYAADIRRATGRPVYSIYTLVSWFQSALSPRRFPVDLDDPRTV</sequence>
<dbReference type="Proteomes" id="UP000436522">
    <property type="component" value="Unassembled WGS sequence"/>
</dbReference>
<name>A0A640VPV2_9RHOB</name>
<keyword evidence="2" id="KW-1185">Reference proteome</keyword>
<evidence type="ECO:0000313" key="2">
    <source>
        <dbReference type="Proteomes" id="UP000436522"/>
    </source>
</evidence>
<reference evidence="1 2" key="1">
    <citation type="submission" date="2019-12" db="EMBL/GenBank/DDBJ databases">
        <title>Roseobacter cerasinus sp. nov., isolated from seawater around aquaculture.</title>
        <authorList>
            <person name="Muramatsu S."/>
            <person name="Takabe Y."/>
            <person name="Mori K."/>
            <person name="Takaichi S."/>
            <person name="Hanada S."/>
        </authorList>
    </citation>
    <scope>NUCLEOTIDE SEQUENCE [LARGE SCALE GENOMIC DNA]</scope>
    <source>
        <strain evidence="1 2">AI77</strain>
    </source>
</reference>
<accession>A0A640VPV2</accession>
<comment type="caution">
    <text evidence="1">The sequence shown here is derived from an EMBL/GenBank/DDBJ whole genome shotgun (WGS) entry which is preliminary data.</text>
</comment>
<dbReference type="Gene3D" id="3.40.50.12500">
    <property type="match status" value="1"/>
</dbReference>